<dbReference type="HOGENOM" id="CLU_1240517_0_0_1"/>
<dbReference type="KEGG" id="pno:SNOG_05817"/>
<evidence type="ECO:0000256" key="2">
    <source>
        <dbReference type="SAM" id="SignalP"/>
    </source>
</evidence>
<evidence type="ECO:0008006" key="5">
    <source>
        <dbReference type="Google" id="ProtNLM"/>
    </source>
</evidence>
<keyword evidence="1" id="KW-0472">Membrane</keyword>
<evidence type="ECO:0000313" key="4">
    <source>
        <dbReference type="Proteomes" id="UP000001055"/>
    </source>
</evidence>
<keyword evidence="2" id="KW-0732">Signal</keyword>
<evidence type="ECO:0000256" key="1">
    <source>
        <dbReference type="SAM" id="Phobius"/>
    </source>
</evidence>
<reference evidence="4" key="1">
    <citation type="journal article" date="2007" name="Plant Cell">
        <title>Dothideomycete-plant interactions illuminated by genome sequencing and EST analysis of the wheat pathogen Stagonospora nodorum.</title>
        <authorList>
            <person name="Hane J.K."/>
            <person name="Lowe R.G."/>
            <person name="Solomon P.S."/>
            <person name="Tan K.C."/>
            <person name="Schoch C.L."/>
            <person name="Spatafora J.W."/>
            <person name="Crous P.W."/>
            <person name="Kodira C."/>
            <person name="Birren B.W."/>
            <person name="Galagan J.E."/>
            <person name="Torriani S.F."/>
            <person name="McDonald B.A."/>
            <person name="Oliver R.P."/>
        </authorList>
    </citation>
    <scope>NUCLEOTIDE SEQUENCE [LARGE SCALE GENOMIC DNA]</scope>
    <source>
        <strain evidence="4">SN15 / ATCC MYA-4574 / FGSC 10173</strain>
    </source>
</reference>
<keyword evidence="1" id="KW-1133">Transmembrane helix</keyword>
<dbReference type="VEuPathDB" id="FungiDB:JI435_058170"/>
<feature type="transmembrane region" description="Helical" evidence="1">
    <location>
        <begin position="137"/>
        <end position="157"/>
    </location>
</feature>
<dbReference type="GeneID" id="5973091"/>
<evidence type="ECO:0000313" key="3">
    <source>
        <dbReference type="EMBL" id="EAT86881.2"/>
    </source>
</evidence>
<proteinExistence type="predicted"/>
<sequence>MNMFSTITLSLVLFASSALALPLSVPEPSIVTKMAISIGVPFDMETSKSSPAAHIVARSAEWAVPSPAAPAWTADPSVWTPSPPAWTDAPQQTWAAIPIPSWAPTQASPTPTPNPSYTWAETHDDSKTTLTNGIICGIVFGGFFALVILVFAIFTTYHRAIKPWYRGRRGKGDIEAAKAVSIASTDAGGVQMTEVPERIHGLIGDGDRGEEETAGVGVVVSSC</sequence>
<dbReference type="AlphaFoldDB" id="Q0UQZ7"/>
<feature type="chain" id="PRO_5004178278" description="Mid2 domain-containing protein" evidence="2">
    <location>
        <begin position="21"/>
        <end position="223"/>
    </location>
</feature>
<dbReference type="RefSeq" id="XP_001796214.1">
    <property type="nucleotide sequence ID" value="XM_001796162.1"/>
</dbReference>
<protein>
    <recommendedName>
        <fullName evidence="5">Mid2 domain-containing protein</fullName>
    </recommendedName>
</protein>
<dbReference type="Proteomes" id="UP000001055">
    <property type="component" value="Unassembled WGS sequence"/>
</dbReference>
<gene>
    <name evidence="3" type="ORF">SNOG_05817</name>
</gene>
<dbReference type="InParanoid" id="Q0UQZ7"/>
<keyword evidence="1" id="KW-0812">Transmembrane</keyword>
<accession>Q0UQZ7</accession>
<name>Q0UQZ7_PHANO</name>
<feature type="signal peptide" evidence="2">
    <location>
        <begin position="1"/>
        <end position="20"/>
    </location>
</feature>
<organism evidence="3 4">
    <name type="scientific">Phaeosphaeria nodorum (strain SN15 / ATCC MYA-4574 / FGSC 10173)</name>
    <name type="common">Glume blotch fungus</name>
    <name type="synonym">Parastagonospora nodorum</name>
    <dbReference type="NCBI Taxonomy" id="321614"/>
    <lineage>
        <taxon>Eukaryota</taxon>
        <taxon>Fungi</taxon>
        <taxon>Dikarya</taxon>
        <taxon>Ascomycota</taxon>
        <taxon>Pezizomycotina</taxon>
        <taxon>Dothideomycetes</taxon>
        <taxon>Pleosporomycetidae</taxon>
        <taxon>Pleosporales</taxon>
        <taxon>Pleosporineae</taxon>
        <taxon>Phaeosphaeriaceae</taxon>
        <taxon>Parastagonospora</taxon>
    </lineage>
</organism>
<dbReference type="EMBL" id="CH445332">
    <property type="protein sequence ID" value="EAT86881.2"/>
    <property type="molecule type" value="Genomic_DNA"/>
</dbReference>